<dbReference type="InterPro" id="IPR036890">
    <property type="entry name" value="HATPase_C_sf"/>
</dbReference>
<evidence type="ECO:0000256" key="1">
    <source>
        <dbReference type="ARBA" id="ARBA00000085"/>
    </source>
</evidence>
<evidence type="ECO:0000256" key="5">
    <source>
        <dbReference type="ARBA" id="ARBA00022741"/>
    </source>
</evidence>
<keyword evidence="5" id="KW-0547">Nucleotide-binding</keyword>
<dbReference type="SUPFAM" id="SSF55874">
    <property type="entry name" value="ATPase domain of HSP90 chaperone/DNA topoisomerase II/histidine kinase"/>
    <property type="match status" value="1"/>
</dbReference>
<keyword evidence="3" id="KW-0597">Phosphoprotein</keyword>
<protein>
    <recommendedName>
        <fullName evidence="2">histidine kinase</fullName>
        <ecNumber evidence="2">2.7.13.3</ecNumber>
    </recommendedName>
</protein>
<evidence type="ECO:0000256" key="8">
    <source>
        <dbReference type="ARBA" id="ARBA00023012"/>
    </source>
</evidence>
<sequence length="396" mass="42673">MRYLRQLRRANRRQVVYDLLLWIGLCVFIAAMGADPFRDPAGFALMTLPRWGLATAAVLVGRRWPLAALMLLLPLGPWKFSEGFATVDLTWLLPRHDVKILPLLPTSPFIIWYAYLTGRRATRTAPALMAFCLITLVGVAVVVVMGGDLALWVSMVTALIGTYLVPYLLGVLRGRLLHQRAQTRLSVEAQARLRERARIARDMHDSLGHDLALIAVRAGGLELAPGLAPAQVKAAGELREAASDATERLRQIIGLLRDDAEAAPLAPLEKPAEEPVEELVPDLVRRAAASGMAITLDLAGGPMPELAAAVVQEGLTNAAKHAPGAEVAVSVSPHLVRVRNGPPRSRPTARRGGLGLTSLRERVRAEGGTLTARPLGGGFELAVTLPREGEEDPRGS</sequence>
<reference evidence="11 12" key="1">
    <citation type="submission" date="2024-09" db="EMBL/GenBank/DDBJ databases">
        <authorList>
            <person name="Sun Q."/>
            <person name="Mori K."/>
        </authorList>
    </citation>
    <scope>NUCLEOTIDE SEQUENCE [LARGE SCALE GENOMIC DNA]</scope>
    <source>
        <strain evidence="11 12">JCM 3324</strain>
    </source>
</reference>
<dbReference type="PANTHER" id="PTHR24421">
    <property type="entry name" value="NITRATE/NITRITE SENSOR PROTEIN NARX-RELATED"/>
    <property type="match status" value="1"/>
</dbReference>
<evidence type="ECO:0000256" key="9">
    <source>
        <dbReference type="SAM" id="Phobius"/>
    </source>
</evidence>
<keyword evidence="4" id="KW-0808">Transferase</keyword>
<feature type="domain" description="Signal transduction histidine kinase subgroup 3 dimerisation and phosphoacceptor" evidence="10">
    <location>
        <begin position="195"/>
        <end position="260"/>
    </location>
</feature>
<dbReference type="Proteomes" id="UP001589568">
    <property type="component" value="Unassembled WGS sequence"/>
</dbReference>
<keyword evidence="7" id="KW-0067">ATP-binding</keyword>
<comment type="caution">
    <text evidence="11">The sequence shown here is derived from an EMBL/GenBank/DDBJ whole genome shotgun (WGS) entry which is preliminary data.</text>
</comment>
<comment type="catalytic activity">
    <reaction evidence="1">
        <text>ATP + protein L-histidine = ADP + protein N-phospho-L-histidine.</text>
        <dbReference type="EC" id="2.7.13.3"/>
    </reaction>
</comment>
<keyword evidence="9" id="KW-0472">Membrane</keyword>
<name>A0ABV5ND13_9ACTN</name>
<proteinExistence type="predicted"/>
<feature type="transmembrane region" description="Helical" evidence="9">
    <location>
        <begin position="15"/>
        <end position="34"/>
    </location>
</feature>
<dbReference type="GO" id="GO:0016301">
    <property type="term" value="F:kinase activity"/>
    <property type="evidence" value="ECO:0007669"/>
    <property type="project" value="UniProtKB-KW"/>
</dbReference>
<dbReference type="Gene3D" id="3.30.565.10">
    <property type="entry name" value="Histidine kinase-like ATPase, C-terminal domain"/>
    <property type="match status" value="1"/>
</dbReference>
<dbReference type="Pfam" id="PF07730">
    <property type="entry name" value="HisKA_3"/>
    <property type="match status" value="1"/>
</dbReference>
<feature type="transmembrane region" description="Helical" evidence="9">
    <location>
        <begin position="128"/>
        <end position="145"/>
    </location>
</feature>
<dbReference type="PANTHER" id="PTHR24421:SF10">
    <property type="entry name" value="NITRATE_NITRITE SENSOR PROTEIN NARQ"/>
    <property type="match status" value="1"/>
</dbReference>
<dbReference type="InterPro" id="IPR050482">
    <property type="entry name" value="Sensor_HK_TwoCompSys"/>
</dbReference>
<evidence type="ECO:0000259" key="10">
    <source>
        <dbReference type="Pfam" id="PF07730"/>
    </source>
</evidence>
<accession>A0ABV5ND13</accession>
<keyword evidence="9" id="KW-0812">Transmembrane</keyword>
<feature type="transmembrane region" description="Helical" evidence="9">
    <location>
        <begin position="100"/>
        <end position="116"/>
    </location>
</feature>
<dbReference type="Gene3D" id="1.20.5.1930">
    <property type="match status" value="1"/>
</dbReference>
<evidence type="ECO:0000256" key="4">
    <source>
        <dbReference type="ARBA" id="ARBA00022679"/>
    </source>
</evidence>
<gene>
    <name evidence="11" type="ORF">ACFFR3_01315</name>
</gene>
<dbReference type="EC" id="2.7.13.3" evidence="2"/>
<evidence type="ECO:0000256" key="6">
    <source>
        <dbReference type="ARBA" id="ARBA00022777"/>
    </source>
</evidence>
<evidence type="ECO:0000256" key="2">
    <source>
        <dbReference type="ARBA" id="ARBA00012438"/>
    </source>
</evidence>
<evidence type="ECO:0000313" key="11">
    <source>
        <dbReference type="EMBL" id="MFB9468122.1"/>
    </source>
</evidence>
<keyword evidence="9" id="KW-1133">Transmembrane helix</keyword>
<feature type="transmembrane region" description="Helical" evidence="9">
    <location>
        <begin position="151"/>
        <end position="172"/>
    </location>
</feature>
<dbReference type="RefSeq" id="WP_379482467.1">
    <property type="nucleotide sequence ID" value="NZ_JBHMCF010000003.1"/>
</dbReference>
<evidence type="ECO:0000256" key="7">
    <source>
        <dbReference type="ARBA" id="ARBA00022840"/>
    </source>
</evidence>
<keyword evidence="12" id="KW-1185">Reference proteome</keyword>
<dbReference type="InterPro" id="IPR011712">
    <property type="entry name" value="Sig_transdc_His_kin_sub3_dim/P"/>
</dbReference>
<keyword evidence="8" id="KW-0902">Two-component regulatory system</keyword>
<evidence type="ECO:0000256" key="3">
    <source>
        <dbReference type="ARBA" id="ARBA00022553"/>
    </source>
</evidence>
<evidence type="ECO:0000313" key="12">
    <source>
        <dbReference type="Proteomes" id="UP001589568"/>
    </source>
</evidence>
<keyword evidence="6 11" id="KW-0418">Kinase</keyword>
<dbReference type="CDD" id="cd16917">
    <property type="entry name" value="HATPase_UhpB-NarQ-NarX-like"/>
    <property type="match status" value="1"/>
</dbReference>
<dbReference type="EMBL" id="JBHMCF010000003">
    <property type="protein sequence ID" value="MFB9468122.1"/>
    <property type="molecule type" value="Genomic_DNA"/>
</dbReference>
<organism evidence="11 12">
    <name type="scientific">Nonomuraea salmonea</name>
    <dbReference type="NCBI Taxonomy" id="46181"/>
    <lineage>
        <taxon>Bacteria</taxon>
        <taxon>Bacillati</taxon>
        <taxon>Actinomycetota</taxon>
        <taxon>Actinomycetes</taxon>
        <taxon>Streptosporangiales</taxon>
        <taxon>Streptosporangiaceae</taxon>
        <taxon>Nonomuraea</taxon>
    </lineage>
</organism>